<dbReference type="InterPro" id="IPR018146">
    <property type="entry name" value="Glyoxalase_1_CS"/>
</dbReference>
<dbReference type="PANTHER" id="PTHR43279">
    <property type="entry name" value="CATECHOL-2,3-DIOXYGENASE"/>
    <property type="match status" value="1"/>
</dbReference>
<dbReference type="PANTHER" id="PTHR43279:SF1">
    <property type="entry name" value="CATECHOL-2,3-DIOXYGENASE"/>
    <property type="match status" value="1"/>
</dbReference>
<dbReference type="AlphaFoldDB" id="A0A4Q0VX71"/>
<dbReference type="InterPro" id="IPR004360">
    <property type="entry name" value="Glyas_Fos-R_dOase_dom"/>
</dbReference>
<comment type="caution">
    <text evidence="3">The sequence shown here is derived from an EMBL/GenBank/DDBJ whole genome shotgun (WGS) entry which is preliminary data.</text>
</comment>
<dbReference type="InterPro" id="IPR037523">
    <property type="entry name" value="VOC_core"/>
</dbReference>
<feature type="domain" description="VOC" evidence="2">
    <location>
        <begin position="11"/>
        <end position="128"/>
    </location>
</feature>
<gene>
    <name evidence="3" type="ORF">DS745_02815</name>
</gene>
<protein>
    <submittedName>
        <fullName evidence="3">VOC family protein</fullName>
    </submittedName>
</protein>
<evidence type="ECO:0000313" key="3">
    <source>
        <dbReference type="EMBL" id="RXJ04333.1"/>
    </source>
</evidence>
<evidence type="ECO:0000259" key="2">
    <source>
        <dbReference type="PROSITE" id="PS51819"/>
    </source>
</evidence>
<sequence>MSGFHQKPNTYVSELTLKVQDLKRSIDFYQSIVGFQVLEETSTKVRFTADGTRAILTIEQPEDILPKQERTTGLYHFAILLPSRKELGKFIQHLAQMAFQIQGAANHEISEAIYFADPDGNGIEVYSDTPSSTWRWQNGLIEAENKSLDFMEVVAEGKGETWTGLSPETILGHIHLHVADMDKTEEFYCRGLGFEVVIRMANHALFFSTGNYHHHIGTNIWNGLGAPKPLDNSVGLTHFTIIFPDEETRIQVAANIQKLGYEVTNFTTTYPSGNKIELGV</sequence>
<dbReference type="OrthoDB" id="9792626at2"/>
<name>A0A4Q0VX71_9BACI</name>
<dbReference type="Pfam" id="PF00903">
    <property type="entry name" value="Glyoxalase"/>
    <property type="match status" value="2"/>
</dbReference>
<dbReference type="EMBL" id="QOUX01000001">
    <property type="protein sequence ID" value="RXJ04333.1"/>
    <property type="molecule type" value="Genomic_DNA"/>
</dbReference>
<dbReference type="GO" id="GO:0046872">
    <property type="term" value="F:metal ion binding"/>
    <property type="evidence" value="ECO:0007669"/>
    <property type="project" value="UniProtKB-KW"/>
</dbReference>
<organism evidence="3 4">
    <name type="scientific">Anaerobacillus alkaliphilus</name>
    <dbReference type="NCBI Taxonomy" id="1548597"/>
    <lineage>
        <taxon>Bacteria</taxon>
        <taxon>Bacillati</taxon>
        <taxon>Bacillota</taxon>
        <taxon>Bacilli</taxon>
        <taxon>Bacillales</taxon>
        <taxon>Bacillaceae</taxon>
        <taxon>Anaerobacillus</taxon>
    </lineage>
</organism>
<dbReference type="RefSeq" id="WP_129076679.1">
    <property type="nucleotide sequence ID" value="NZ_QOUX01000001.1"/>
</dbReference>
<dbReference type="InterPro" id="IPR029068">
    <property type="entry name" value="Glyas_Bleomycin-R_OHBP_Dase"/>
</dbReference>
<keyword evidence="4" id="KW-1185">Reference proteome</keyword>
<reference evidence="3 4" key="1">
    <citation type="journal article" date="2019" name="Int. J. Syst. Evol. Microbiol.">
        <title>Anaerobacillus alkaliphilus sp. nov., a novel alkaliphilic and moderately halophilic bacterium.</title>
        <authorList>
            <person name="Borsodi A.K."/>
            <person name="Aszalos J.M."/>
            <person name="Bihari P."/>
            <person name="Nagy I."/>
            <person name="Schumann P."/>
            <person name="Sproer C."/>
            <person name="Kovacs A.L."/>
            <person name="Boka K."/>
            <person name="Dobosy P."/>
            <person name="Ovari M."/>
            <person name="Szili-Kovacs T."/>
            <person name="Toth E."/>
        </authorList>
    </citation>
    <scope>NUCLEOTIDE SEQUENCE [LARGE SCALE GENOMIC DNA]</scope>
    <source>
        <strain evidence="3 4">B16-10</strain>
    </source>
</reference>
<dbReference type="GO" id="GO:0004462">
    <property type="term" value="F:lactoylglutathione lyase activity"/>
    <property type="evidence" value="ECO:0007669"/>
    <property type="project" value="InterPro"/>
</dbReference>
<dbReference type="SUPFAM" id="SSF54593">
    <property type="entry name" value="Glyoxalase/Bleomycin resistance protein/Dihydroxybiphenyl dioxygenase"/>
    <property type="match status" value="2"/>
</dbReference>
<dbReference type="Gene3D" id="3.10.180.10">
    <property type="entry name" value="2,3-Dihydroxybiphenyl 1,2-Dioxygenase, domain 1"/>
    <property type="match status" value="2"/>
</dbReference>
<keyword evidence="1" id="KW-0479">Metal-binding</keyword>
<evidence type="ECO:0000256" key="1">
    <source>
        <dbReference type="ARBA" id="ARBA00022723"/>
    </source>
</evidence>
<accession>A0A4Q0VX71</accession>
<dbReference type="CDD" id="cd16359">
    <property type="entry name" value="VOC_BsCatE_like_C"/>
    <property type="match status" value="1"/>
</dbReference>
<evidence type="ECO:0000313" key="4">
    <source>
        <dbReference type="Proteomes" id="UP000290649"/>
    </source>
</evidence>
<dbReference type="PROSITE" id="PS00934">
    <property type="entry name" value="GLYOXALASE_I_1"/>
    <property type="match status" value="1"/>
</dbReference>
<dbReference type="PROSITE" id="PS51819">
    <property type="entry name" value="VOC"/>
    <property type="match status" value="2"/>
</dbReference>
<proteinExistence type="predicted"/>
<dbReference type="Proteomes" id="UP000290649">
    <property type="component" value="Unassembled WGS sequence"/>
</dbReference>
<feature type="domain" description="VOC" evidence="2">
    <location>
        <begin position="170"/>
        <end position="280"/>
    </location>
</feature>